<feature type="transmembrane region" description="Helical" evidence="1">
    <location>
        <begin position="12"/>
        <end position="32"/>
    </location>
</feature>
<accession>A0ABD4ESA5</accession>
<reference evidence="2 3" key="1">
    <citation type="submission" date="2016-03" db="EMBL/GenBank/DDBJ databases">
        <authorList>
            <person name="Zhang H."/>
            <person name="Liu R."/>
            <person name="Wang M."/>
            <person name="Wang H."/>
            <person name="Wang L."/>
            <person name="Song L."/>
        </authorList>
    </citation>
    <scope>NUCLEOTIDE SEQUENCE [LARGE SCALE GENOMIC DNA]</scope>
    <source>
        <strain evidence="2 3">DSM 16099</strain>
    </source>
</reference>
<name>A0ABD4ESA5_9GAMM</name>
<gene>
    <name evidence="2" type="ORF">A2I96_06190</name>
</gene>
<proteinExistence type="predicted"/>
<feature type="transmembrane region" description="Helical" evidence="1">
    <location>
        <begin position="77"/>
        <end position="94"/>
    </location>
</feature>
<dbReference type="EMBL" id="LVCN01000003">
    <property type="protein sequence ID" value="KYL37062.1"/>
    <property type="molecule type" value="Genomic_DNA"/>
</dbReference>
<dbReference type="Proteomes" id="UP000075763">
    <property type="component" value="Unassembled WGS sequence"/>
</dbReference>
<keyword evidence="1" id="KW-1133">Transmembrane helix</keyword>
<sequence>MKKWVLKKRIFMIGFLPFMGLFVALLLNFIAGPAYTTSLNQSALSAYFIGSAMWSVLALFSGVYMYSKCSSMNHLKFILGVSSVSLGITIPWIIGMS</sequence>
<evidence type="ECO:0000256" key="1">
    <source>
        <dbReference type="SAM" id="Phobius"/>
    </source>
</evidence>
<protein>
    <submittedName>
        <fullName evidence="2">Uncharacterized protein</fullName>
    </submittedName>
</protein>
<keyword evidence="1" id="KW-0812">Transmembrane</keyword>
<evidence type="ECO:0000313" key="2">
    <source>
        <dbReference type="EMBL" id="KYL37062.1"/>
    </source>
</evidence>
<evidence type="ECO:0000313" key="3">
    <source>
        <dbReference type="Proteomes" id="UP000075763"/>
    </source>
</evidence>
<organism evidence="2 3">
    <name type="scientific">Pseudoalteromonas tetraodonis</name>
    <dbReference type="NCBI Taxonomy" id="43659"/>
    <lineage>
        <taxon>Bacteria</taxon>
        <taxon>Pseudomonadati</taxon>
        <taxon>Pseudomonadota</taxon>
        <taxon>Gammaproteobacteria</taxon>
        <taxon>Alteromonadales</taxon>
        <taxon>Pseudoalteromonadaceae</taxon>
        <taxon>Pseudoalteromonas</taxon>
    </lineage>
</organism>
<keyword evidence="1" id="KW-0472">Membrane</keyword>
<dbReference type="AlphaFoldDB" id="A0ABD4ESA5"/>
<comment type="caution">
    <text evidence="2">The sequence shown here is derived from an EMBL/GenBank/DDBJ whole genome shotgun (WGS) entry which is preliminary data.</text>
</comment>
<feature type="transmembrane region" description="Helical" evidence="1">
    <location>
        <begin position="44"/>
        <end position="65"/>
    </location>
</feature>